<feature type="compositionally biased region" description="Basic and acidic residues" evidence="1">
    <location>
        <begin position="78"/>
        <end position="107"/>
    </location>
</feature>
<accession>A0A251TV30</accession>
<gene>
    <name evidence="3" type="ORF">HannXRQ_Chr09g0253271</name>
    <name evidence="2" type="ORF">HanXRQr2_Chr09g0382611</name>
</gene>
<dbReference type="EMBL" id="CM007898">
    <property type="protein sequence ID" value="OTG14784.1"/>
    <property type="molecule type" value="Genomic_DNA"/>
</dbReference>
<dbReference type="Gramene" id="mRNA:HanXRQr2_Chr09g0382611">
    <property type="protein sequence ID" value="CDS:HanXRQr2_Chr09g0382611.1"/>
    <property type="gene ID" value="HanXRQr2_Chr09g0382611"/>
</dbReference>
<dbReference type="Proteomes" id="UP000215914">
    <property type="component" value="Chromosome 9"/>
</dbReference>
<evidence type="ECO:0000256" key="1">
    <source>
        <dbReference type="SAM" id="MobiDB-lite"/>
    </source>
</evidence>
<protein>
    <submittedName>
        <fullName evidence="3">Uncharacterized protein</fullName>
    </submittedName>
</protein>
<name>A0A251TV30_HELAN</name>
<dbReference type="EMBL" id="MNCJ02000324">
    <property type="protein sequence ID" value="KAF5790388.1"/>
    <property type="molecule type" value="Genomic_DNA"/>
</dbReference>
<reference evidence="2" key="3">
    <citation type="submission" date="2020-06" db="EMBL/GenBank/DDBJ databases">
        <title>Helianthus annuus Genome sequencing and assembly Release 2.</title>
        <authorList>
            <person name="Gouzy J."/>
            <person name="Langlade N."/>
            <person name="Munos S."/>
        </authorList>
    </citation>
    <scope>NUCLEOTIDE SEQUENCE</scope>
    <source>
        <tissue evidence="2">Leaves</tissue>
    </source>
</reference>
<reference evidence="3" key="2">
    <citation type="submission" date="2017-02" db="EMBL/GenBank/DDBJ databases">
        <title>Sunflower complete genome.</title>
        <authorList>
            <person name="Langlade N."/>
            <person name="Munos S."/>
        </authorList>
    </citation>
    <scope>NUCLEOTIDE SEQUENCE [LARGE SCALE GENOMIC DNA]</scope>
    <source>
        <tissue evidence="3">Leaves</tissue>
    </source>
</reference>
<sequence>MLCRQIRTQTKDKAFNSLILSLSRFLLHTHIKIKASPSISNTHTSDYIPTPSPLHIHSTTALDPETDRRHHHRPVVARLRDRRERLERRERSTERERSREIERERGADAATHGGRSGAVCCGPRRLDSWWLSTHSADEIWKREIE</sequence>
<dbReference type="AlphaFoldDB" id="A0A251TV30"/>
<organism evidence="3 4">
    <name type="scientific">Helianthus annuus</name>
    <name type="common">Common sunflower</name>
    <dbReference type="NCBI Taxonomy" id="4232"/>
    <lineage>
        <taxon>Eukaryota</taxon>
        <taxon>Viridiplantae</taxon>
        <taxon>Streptophyta</taxon>
        <taxon>Embryophyta</taxon>
        <taxon>Tracheophyta</taxon>
        <taxon>Spermatophyta</taxon>
        <taxon>Magnoliopsida</taxon>
        <taxon>eudicotyledons</taxon>
        <taxon>Gunneridae</taxon>
        <taxon>Pentapetalae</taxon>
        <taxon>asterids</taxon>
        <taxon>campanulids</taxon>
        <taxon>Asterales</taxon>
        <taxon>Asteraceae</taxon>
        <taxon>Asteroideae</taxon>
        <taxon>Heliantheae alliance</taxon>
        <taxon>Heliantheae</taxon>
        <taxon>Helianthus</taxon>
    </lineage>
</organism>
<proteinExistence type="predicted"/>
<feature type="region of interest" description="Disordered" evidence="1">
    <location>
        <begin position="59"/>
        <end position="118"/>
    </location>
</feature>
<evidence type="ECO:0000313" key="2">
    <source>
        <dbReference type="EMBL" id="KAF5790388.1"/>
    </source>
</evidence>
<evidence type="ECO:0000313" key="3">
    <source>
        <dbReference type="EMBL" id="OTG14784.1"/>
    </source>
</evidence>
<dbReference type="InParanoid" id="A0A251TV30"/>
<keyword evidence="4" id="KW-1185">Reference proteome</keyword>
<evidence type="ECO:0000313" key="4">
    <source>
        <dbReference type="Proteomes" id="UP000215914"/>
    </source>
</evidence>
<reference evidence="2 4" key="1">
    <citation type="journal article" date="2017" name="Nature">
        <title>The sunflower genome provides insights into oil metabolism, flowering and Asterid evolution.</title>
        <authorList>
            <person name="Badouin H."/>
            <person name="Gouzy J."/>
            <person name="Grassa C.J."/>
            <person name="Murat F."/>
            <person name="Staton S.E."/>
            <person name="Cottret L."/>
            <person name="Lelandais-Briere C."/>
            <person name="Owens G.L."/>
            <person name="Carrere S."/>
            <person name="Mayjonade B."/>
            <person name="Legrand L."/>
            <person name="Gill N."/>
            <person name="Kane N.C."/>
            <person name="Bowers J.E."/>
            <person name="Hubner S."/>
            <person name="Bellec A."/>
            <person name="Berard A."/>
            <person name="Berges H."/>
            <person name="Blanchet N."/>
            <person name="Boniface M.C."/>
            <person name="Brunel D."/>
            <person name="Catrice O."/>
            <person name="Chaidir N."/>
            <person name="Claudel C."/>
            <person name="Donnadieu C."/>
            <person name="Faraut T."/>
            <person name="Fievet G."/>
            <person name="Helmstetter N."/>
            <person name="King M."/>
            <person name="Knapp S.J."/>
            <person name="Lai Z."/>
            <person name="Le Paslier M.C."/>
            <person name="Lippi Y."/>
            <person name="Lorenzon L."/>
            <person name="Mandel J.R."/>
            <person name="Marage G."/>
            <person name="Marchand G."/>
            <person name="Marquand E."/>
            <person name="Bret-Mestries E."/>
            <person name="Morien E."/>
            <person name="Nambeesan S."/>
            <person name="Nguyen T."/>
            <person name="Pegot-Espagnet P."/>
            <person name="Pouilly N."/>
            <person name="Raftis F."/>
            <person name="Sallet E."/>
            <person name="Schiex T."/>
            <person name="Thomas J."/>
            <person name="Vandecasteele C."/>
            <person name="Vares D."/>
            <person name="Vear F."/>
            <person name="Vautrin S."/>
            <person name="Crespi M."/>
            <person name="Mangin B."/>
            <person name="Burke J.M."/>
            <person name="Salse J."/>
            <person name="Munos S."/>
            <person name="Vincourt P."/>
            <person name="Rieseberg L.H."/>
            <person name="Langlade N.B."/>
        </authorList>
    </citation>
    <scope>NUCLEOTIDE SEQUENCE [LARGE SCALE GENOMIC DNA]</scope>
    <source>
        <strain evidence="4">cv. SF193</strain>
        <tissue evidence="2">Leaves</tissue>
    </source>
</reference>